<feature type="region of interest" description="Disordered" evidence="1">
    <location>
        <begin position="1"/>
        <end position="45"/>
    </location>
</feature>
<keyword evidence="2" id="KW-1133">Transmembrane helix</keyword>
<reference evidence="3" key="1">
    <citation type="submission" date="2014-09" db="EMBL/GenBank/DDBJ databases">
        <authorList>
            <person name="Magalhaes I.L.F."/>
            <person name="Oliveira U."/>
            <person name="Santos F.R."/>
            <person name="Vidigal T.H.D.A."/>
            <person name="Brescovit A.D."/>
            <person name="Santos A.J."/>
        </authorList>
    </citation>
    <scope>NUCLEOTIDE SEQUENCE</scope>
    <source>
        <tissue evidence="3">Shoot tissue taken approximately 20 cm above the soil surface</tissue>
    </source>
</reference>
<evidence type="ECO:0000313" key="3">
    <source>
        <dbReference type="EMBL" id="JAD42526.1"/>
    </source>
</evidence>
<organism evidence="3">
    <name type="scientific">Arundo donax</name>
    <name type="common">Giant reed</name>
    <name type="synonym">Donax arundinaceus</name>
    <dbReference type="NCBI Taxonomy" id="35708"/>
    <lineage>
        <taxon>Eukaryota</taxon>
        <taxon>Viridiplantae</taxon>
        <taxon>Streptophyta</taxon>
        <taxon>Embryophyta</taxon>
        <taxon>Tracheophyta</taxon>
        <taxon>Spermatophyta</taxon>
        <taxon>Magnoliopsida</taxon>
        <taxon>Liliopsida</taxon>
        <taxon>Poales</taxon>
        <taxon>Poaceae</taxon>
        <taxon>PACMAD clade</taxon>
        <taxon>Arundinoideae</taxon>
        <taxon>Arundineae</taxon>
        <taxon>Arundo</taxon>
    </lineage>
</organism>
<evidence type="ECO:0000256" key="1">
    <source>
        <dbReference type="SAM" id="MobiDB-lite"/>
    </source>
</evidence>
<dbReference type="EMBL" id="GBRH01255369">
    <property type="protein sequence ID" value="JAD42526.1"/>
    <property type="molecule type" value="Transcribed_RNA"/>
</dbReference>
<sequence length="126" mass="14004">MDDDAASDSGVESSGTVARGNCKRRRLDGHASLSSQTREESSKYSLSVGKLQEFLATWRTTCREYSVEQVLEFMINNYAETGTPNQRKEMKSFFTSYPGIALLNVAVLQLMMSLGKPLNNLNPTLD</sequence>
<keyword evidence="2" id="KW-0472">Membrane</keyword>
<protein>
    <submittedName>
        <fullName evidence="3">Uncharacterized protein</fullName>
    </submittedName>
</protein>
<proteinExistence type="predicted"/>
<accession>A0A0A8ZUQ3</accession>
<name>A0A0A8ZUQ3_ARUDO</name>
<feature type="transmembrane region" description="Helical" evidence="2">
    <location>
        <begin position="93"/>
        <end position="112"/>
    </location>
</feature>
<reference evidence="3" key="2">
    <citation type="journal article" date="2015" name="Data Brief">
        <title>Shoot transcriptome of the giant reed, Arundo donax.</title>
        <authorList>
            <person name="Barrero R.A."/>
            <person name="Guerrero F.D."/>
            <person name="Moolhuijzen P."/>
            <person name="Goolsby J.A."/>
            <person name="Tidwell J."/>
            <person name="Bellgard S.E."/>
            <person name="Bellgard M.I."/>
        </authorList>
    </citation>
    <scope>NUCLEOTIDE SEQUENCE</scope>
    <source>
        <tissue evidence="3">Shoot tissue taken approximately 20 cm above the soil surface</tissue>
    </source>
</reference>
<evidence type="ECO:0000256" key="2">
    <source>
        <dbReference type="SAM" id="Phobius"/>
    </source>
</evidence>
<dbReference type="AlphaFoldDB" id="A0A0A8ZUQ3"/>
<keyword evidence="2" id="KW-0812">Transmembrane</keyword>